<organism evidence="3 4">
    <name type="scientific">Zoarces viviparus</name>
    <name type="common">Viviparous eelpout</name>
    <name type="synonym">Blennius viviparus</name>
    <dbReference type="NCBI Taxonomy" id="48416"/>
    <lineage>
        <taxon>Eukaryota</taxon>
        <taxon>Metazoa</taxon>
        <taxon>Chordata</taxon>
        <taxon>Craniata</taxon>
        <taxon>Vertebrata</taxon>
        <taxon>Euteleostomi</taxon>
        <taxon>Actinopterygii</taxon>
        <taxon>Neopterygii</taxon>
        <taxon>Teleostei</taxon>
        <taxon>Neoteleostei</taxon>
        <taxon>Acanthomorphata</taxon>
        <taxon>Eupercaria</taxon>
        <taxon>Perciformes</taxon>
        <taxon>Cottioidei</taxon>
        <taxon>Zoarcales</taxon>
        <taxon>Zoarcidae</taxon>
        <taxon>Zoarcinae</taxon>
        <taxon>Zoarces</taxon>
    </lineage>
</organism>
<dbReference type="EMBL" id="JBCEZU010000100">
    <property type="protein sequence ID" value="KAK9529876.1"/>
    <property type="molecule type" value="Genomic_DNA"/>
</dbReference>
<dbReference type="AlphaFoldDB" id="A0AAW1F7Y9"/>
<accession>A0AAW1F7Y9</accession>
<dbReference type="EMBL" id="JBCEZU010000100">
    <property type="protein sequence ID" value="KAK9530590.1"/>
    <property type="molecule type" value="Genomic_DNA"/>
</dbReference>
<sequence>MATLDLGGEGEEHTQGGPGRPSEEQSERQQNKEQKKQRCPSGEGVVPPAVRGLQCMLSFPNSSTPLLLVLVQCCLTDPLVLSWQPLVSSAPSLTSFIALSDKTSNYEVSLLLGFV</sequence>
<keyword evidence="4" id="KW-1185">Reference proteome</keyword>
<comment type="caution">
    <text evidence="3">The sequence shown here is derived from an EMBL/GenBank/DDBJ whole genome shotgun (WGS) entry which is preliminary data.</text>
</comment>
<feature type="compositionally biased region" description="Basic and acidic residues" evidence="1">
    <location>
        <begin position="21"/>
        <end position="36"/>
    </location>
</feature>
<evidence type="ECO:0000313" key="4">
    <source>
        <dbReference type="Proteomes" id="UP001488805"/>
    </source>
</evidence>
<feature type="region of interest" description="Disordered" evidence="1">
    <location>
        <begin position="1"/>
        <end position="45"/>
    </location>
</feature>
<name>A0AAW1F7Y9_ZOAVI</name>
<proteinExistence type="predicted"/>
<evidence type="ECO:0000313" key="2">
    <source>
        <dbReference type="EMBL" id="KAK9529876.1"/>
    </source>
</evidence>
<protein>
    <submittedName>
        <fullName evidence="3">Uncharacterized protein</fullName>
    </submittedName>
</protein>
<evidence type="ECO:0000256" key="1">
    <source>
        <dbReference type="SAM" id="MobiDB-lite"/>
    </source>
</evidence>
<reference evidence="3 4" key="1">
    <citation type="journal article" date="2024" name="Genome Biol. Evol.">
        <title>Chromosome-level genome assembly of the viviparous eelpout Zoarces viviparus.</title>
        <authorList>
            <person name="Fuhrmann N."/>
            <person name="Brasseur M.V."/>
            <person name="Bakowski C.E."/>
            <person name="Podsiadlowski L."/>
            <person name="Prost S."/>
            <person name="Krehenwinkel H."/>
            <person name="Mayer C."/>
        </authorList>
    </citation>
    <scope>NUCLEOTIDE SEQUENCE [LARGE SCALE GENOMIC DNA]</scope>
    <source>
        <strain evidence="3">NO-MEL_2022_Ind0_liver</strain>
    </source>
</reference>
<gene>
    <name evidence="2" type="ORF">VZT92_011425</name>
    <name evidence="3" type="ORF">VZT92_012081</name>
</gene>
<dbReference type="Proteomes" id="UP001488805">
    <property type="component" value="Unassembled WGS sequence"/>
</dbReference>
<evidence type="ECO:0000313" key="3">
    <source>
        <dbReference type="EMBL" id="KAK9530590.1"/>
    </source>
</evidence>